<evidence type="ECO:0000313" key="2">
    <source>
        <dbReference type="Proteomes" id="UP000276985"/>
    </source>
</evidence>
<reference evidence="1 2" key="1">
    <citation type="submission" date="2018-12" db="EMBL/GenBank/DDBJ databases">
        <title>Pseudomonas aeruginosa Diversity Panel.</title>
        <authorList>
            <person name="Snesrud E."/>
            <person name="Mcgann P."/>
        </authorList>
    </citation>
    <scope>NUCLEOTIDE SEQUENCE [LARGE SCALE GENOMIC DNA]</scope>
    <source>
        <strain evidence="1 2">MRSN6241</strain>
    </source>
</reference>
<evidence type="ECO:0000313" key="1">
    <source>
        <dbReference type="EMBL" id="RTS44233.1"/>
    </source>
</evidence>
<comment type="caution">
    <text evidence="1">The sequence shown here is derived from an EMBL/GenBank/DDBJ whole genome shotgun (WGS) entry which is preliminary data.</text>
</comment>
<dbReference type="EMBL" id="RXTL01000023">
    <property type="protein sequence ID" value="RTS44233.1"/>
    <property type="molecule type" value="Genomic_DNA"/>
</dbReference>
<gene>
    <name evidence="1" type="ORF">DY940_18910</name>
</gene>
<accession>A0ABD7K1B3</accession>
<sequence length="176" mass="20000">MKQLRVDCELDETYAELYEDALAVAASFLQCAKAEMAHTADLRLHYVITVRVVTPGCWVAYWCKVVRVGETEIGHKLASKFRKSAELKSGDRFTIELPKGKGPTYRAGTFKVLPSALREIALYHERLLGELRKAAHENRLKKRSVAYRLDRDRRVSTKCKDALTAVEMLRSMIAVD</sequence>
<dbReference type="AlphaFoldDB" id="A0ABD7K1B3"/>
<organism evidence="1 2">
    <name type="scientific">Pseudomonas aeruginosa</name>
    <dbReference type="NCBI Taxonomy" id="287"/>
    <lineage>
        <taxon>Bacteria</taxon>
        <taxon>Pseudomonadati</taxon>
        <taxon>Pseudomonadota</taxon>
        <taxon>Gammaproteobacteria</taxon>
        <taxon>Pseudomonadales</taxon>
        <taxon>Pseudomonadaceae</taxon>
        <taxon>Pseudomonas</taxon>
    </lineage>
</organism>
<proteinExistence type="predicted"/>
<protein>
    <submittedName>
        <fullName evidence="1">Uncharacterized protein</fullName>
    </submittedName>
</protein>
<name>A0ABD7K1B3_PSEAI</name>
<dbReference type="Proteomes" id="UP000276985">
    <property type="component" value="Unassembled WGS sequence"/>
</dbReference>
<dbReference type="RefSeq" id="WP_126593908.1">
    <property type="nucleotide sequence ID" value="NZ_RXTL01000023.1"/>
</dbReference>